<feature type="non-terminal residue" evidence="1">
    <location>
        <position position="1"/>
    </location>
</feature>
<name>A0ACA9PKP0_9GLOM</name>
<organism evidence="1 2">
    <name type="scientific">Scutellospora calospora</name>
    <dbReference type="NCBI Taxonomy" id="85575"/>
    <lineage>
        <taxon>Eukaryota</taxon>
        <taxon>Fungi</taxon>
        <taxon>Fungi incertae sedis</taxon>
        <taxon>Mucoromycota</taxon>
        <taxon>Glomeromycotina</taxon>
        <taxon>Glomeromycetes</taxon>
        <taxon>Diversisporales</taxon>
        <taxon>Gigasporaceae</taxon>
        <taxon>Scutellospora</taxon>
    </lineage>
</organism>
<evidence type="ECO:0000313" key="1">
    <source>
        <dbReference type="EMBL" id="CAG8713147.1"/>
    </source>
</evidence>
<accession>A0ACA9PKP0</accession>
<proteinExistence type="predicted"/>
<feature type="non-terminal residue" evidence="1">
    <location>
        <position position="99"/>
    </location>
</feature>
<gene>
    <name evidence="1" type="ORF">SCALOS_LOCUS10950</name>
</gene>
<keyword evidence="2" id="KW-1185">Reference proteome</keyword>
<dbReference type="EMBL" id="CAJVPM010044045">
    <property type="protein sequence ID" value="CAG8713147.1"/>
    <property type="molecule type" value="Genomic_DNA"/>
</dbReference>
<dbReference type="Proteomes" id="UP000789860">
    <property type="component" value="Unassembled WGS sequence"/>
</dbReference>
<comment type="caution">
    <text evidence="1">The sequence shown here is derived from an EMBL/GenBank/DDBJ whole genome shotgun (WGS) entry which is preliminary data.</text>
</comment>
<protein>
    <submittedName>
        <fullName evidence="1">1661_t:CDS:1</fullName>
    </submittedName>
</protein>
<reference evidence="1" key="1">
    <citation type="submission" date="2021-06" db="EMBL/GenBank/DDBJ databases">
        <authorList>
            <person name="Kallberg Y."/>
            <person name="Tangrot J."/>
            <person name="Rosling A."/>
        </authorList>
    </citation>
    <scope>NUCLEOTIDE SEQUENCE</scope>
    <source>
        <strain evidence="1">AU212A</strain>
    </source>
</reference>
<evidence type="ECO:0000313" key="2">
    <source>
        <dbReference type="Proteomes" id="UP000789860"/>
    </source>
</evidence>
<sequence>DIEDSTNNELSSNDKDNFENTSDQHKSPDSETIIKLISICLEYNYLLVSENANFATEYQKLTAEIKDLIEKYTLCDLDVLSQVQLLYELFPEATIVDYD</sequence>